<dbReference type="RefSeq" id="WP_202197380.1">
    <property type="nucleotide sequence ID" value="NZ_BAAATO010000042.1"/>
</dbReference>
<keyword evidence="2" id="KW-0472">Membrane</keyword>
<dbReference type="Proteomes" id="UP000608522">
    <property type="component" value="Unassembled WGS sequence"/>
</dbReference>
<comment type="caution">
    <text evidence="3">The sequence shown here is derived from an EMBL/GenBank/DDBJ whole genome shotgun (WGS) entry which is preliminary data.</text>
</comment>
<feature type="region of interest" description="Disordered" evidence="1">
    <location>
        <begin position="106"/>
        <end position="135"/>
    </location>
</feature>
<feature type="transmembrane region" description="Helical" evidence="2">
    <location>
        <begin position="48"/>
        <end position="74"/>
    </location>
</feature>
<organism evidence="3 4">
    <name type="scientific">Streptomyces spororaveus</name>
    <dbReference type="NCBI Taxonomy" id="284039"/>
    <lineage>
        <taxon>Bacteria</taxon>
        <taxon>Bacillati</taxon>
        <taxon>Actinomycetota</taxon>
        <taxon>Actinomycetes</taxon>
        <taxon>Kitasatosporales</taxon>
        <taxon>Streptomycetaceae</taxon>
        <taxon>Streptomyces</taxon>
    </lineage>
</organism>
<evidence type="ECO:0000313" key="3">
    <source>
        <dbReference type="EMBL" id="GHI74820.1"/>
    </source>
</evidence>
<feature type="transmembrane region" description="Helical" evidence="2">
    <location>
        <begin position="80"/>
        <end position="101"/>
    </location>
</feature>
<keyword evidence="2" id="KW-1133">Transmembrane helix</keyword>
<dbReference type="EMBL" id="BNED01000003">
    <property type="protein sequence ID" value="GHI74820.1"/>
    <property type="molecule type" value="Genomic_DNA"/>
</dbReference>
<evidence type="ECO:0000256" key="2">
    <source>
        <dbReference type="SAM" id="Phobius"/>
    </source>
</evidence>
<gene>
    <name evidence="3" type="ORF">Sspor_03810</name>
</gene>
<evidence type="ECO:0000256" key="1">
    <source>
        <dbReference type="SAM" id="MobiDB-lite"/>
    </source>
</evidence>
<proteinExistence type="predicted"/>
<evidence type="ECO:0008006" key="5">
    <source>
        <dbReference type="Google" id="ProtNLM"/>
    </source>
</evidence>
<accession>A0ABQ3T495</accession>
<name>A0ABQ3T495_9ACTN</name>
<keyword evidence="4" id="KW-1185">Reference proteome</keyword>
<protein>
    <recommendedName>
        <fullName evidence="5">Superfamily III holin-X</fullName>
    </recommendedName>
</protein>
<sequence length="135" mass="14441">MATRKYTDTDLSHEEPTHRADLGMERVDLEVGTGGVRLRSTLRSNSPIARAVQCLLLAIVILGLPAGAGAVAMWLGLGPVVIGIFSGTGLVAAVGIVAFVYKKPGADADRQEPASRPPAQRRNRKTRRGKNNSRR</sequence>
<keyword evidence="2" id="KW-0812">Transmembrane</keyword>
<feature type="compositionally biased region" description="Basic residues" evidence="1">
    <location>
        <begin position="119"/>
        <end position="135"/>
    </location>
</feature>
<reference evidence="4" key="1">
    <citation type="submission" date="2023-07" db="EMBL/GenBank/DDBJ databases">
        <title>Whole genome shotgun sequence of Streptomyces spororaveus NBRC 15456.</title>
        <authorList>
            <person name="Komaki H."/>
            <person name="Tamura T."/>
        </authorList>
    </citation>
    <scope>NUCLEOTIDE SEQUENCE [LARGE SCALE GENOMIC DNA]</scope>
    <source>
        <strain evidence="4">NBRC 15456</strain>
    </source>
</reference>
<evidence type="ECO:0000313" key="4">
    <source>
        <dbReference type="Proteomes" id="UP000608522"/>
    </source>
</evidence>